<protein>
    <recommendedName>
        <fullName evidence="1">Putative plant transposon protein domain-containing protein</fullName>
    </recommendedName>
</protein>
<dbReference type="Pfam" id="PF20167">
    <property type="entry name" value="Transposase_32"/>
    <property type="match status" value="1"/>
</dbReference>
<dbReference type="Proteomes" id="UP000824120">
    <property type="component" value="Chromosome 6"/>
</dbReference>
<evidence type="ECO:0000313" key="3">
    <source>
        <dbReference type="Proteomes" id="UP000824120"/>
    </source>
</evidence>
<organism evidence="2 3">
    <name type="scientific">Solanum commersonii</name>
    <name type="common">Commerson's wild potato</name>
    <name type="synonym">Commerson's nightshade</name>
    <dbReference type="NCBI Taxonomy" id="4109"/>
    <lineage>
        <taxon>Eukaryota</taxon>
        <taxon>Viridiplantae</taxon>
        <taxon>Streptophyta</taxon>
        <taxon>Embryophyta</taxon>
        <taxon>Tracheophyta</taxon>
        <taxon>Spermatophyta</taxon>
        <taxon>Magnoliopsida</taxon>
        <taxon>eudicotyledons</taxon>
        <taxon>Gunneridae</taxon>
        <taxon>Pentapetalae</taxon>
        <taxon>asterids</taxon>
        <taxon>lamiids</taxon>
        <taxon>Solanales</taxon>
        <taxon>Solanaceae</taxon>
        <taxon>Solanoideae</taxon>
        <taxon>Solaneae</taxon>
        <taxon>Solanum</taxon>
    </lineage>
</organism>
<feature type="non-terminal residue" evidence="2">
    <location>
        <position position="203"/>
    </location>
</feature>
<comment type="caution">
    <text evidence="2">The sequence shown here is derived from an EMBL/GenBank/DDBJ whole genome shotgun (WGS) entry which is preliminary data.</text>
</comment>
<dbReference type="InterPro" id="IPR046796">
    <property type="entry name" value="Transposase_32_dom"/>
</dbReference>
<reference evidence="2 3" key="1">
    <citation type="submission" date="2020-09" db="EMBL/GenBank/DDBJ databases">
        <title>De no assembly of potato wild relative species, Solanum commersonii.</title>
        <authorList>
            <person name="Cho K."/>
        </authorList>
    </citation>
    <scope>NUCLEOTIDE SEQUENCE [LARGE SCALE GENOMIC DNA]</scope>
    <source>
        <strain evidence="2">LZ3.2</strain>
        <tissue evidence="2">Leaf</tissue>
    </source>
</reference>
<dbReference type="PANTHER" id="PTHR33180:SF31">
    <property type="entry name" value="POLYPROTEIN PROTEIN"/>
    <property type="match status" value="1"/>
</dbReference>
<evidence type="ECO:0000313" key="2">
    <source>
        <dbReference type="EMBL" id="KAG5599362.1"/>
    </source>
</evidence>
<sequence length="203" mass="22037">MPSQNKSILHLAKETCLGCIIEKTRINLETIIASKIHMRAKKSQTSLPFSILITALCRNARVPLDAEKDVEDQAEKKQTKVATTRSTPIEALLFTPTLKPSGISINTVTSTDTPSSSAAISRPPLTHASLLRMGKMALSADRWATCLEAVVLGMIQMALTDAVTPLNTNIDALVDRIAVCEHKKGSTSETRFLKAAIAELRED</sequence>
<proteinExistence type="predicted"/>
<dbReference type="EMBL" id="JACXVP010000006">
    <property type="protein sequence ID" value="KAG5599362.1"/>
    <property type="molecule type" value="Genomic_DNA"/>
</dbReference>
<dbReference type="PANTHER" id="PTHR33180">
    <property type="entry name" value="PHOTOSYSTEM II CP43 REACTION CENTER PROTEIN"/>
    <property type="match status" value="1"/>
</dbReference>
<accession>A0A9J5YGG2</accession>
<gene>
    <name evidence="2" type="ORF">H5410_030732</name>
</gene>
<feature type="domain" description="Putative plant transposon protein" evidence="1">
    <location>
        <begin position="1"/>
        <end position="63"/>
    </location>
</feature>
<keyword evidence="3" id="KW-1185">Reference proteome</keyword>
<name>A0A9J5YGG2_SOLCO</name>
<evidence type="ECO:0000259" key="1">
    <source>
        <dbReference type="Pfam" id="PF20167"/>
    </source>
</evidence>
<dbReference type="OrthoDB" id="1306244at2759"/>
<dbReference type="AlphaFoldDB" id="A0A9J5YGG2"/>